<evidence type="ECO:0008006" key="3">
    <source>
        <dbReference type="Google" id="ProtNLM"/>
    </source>
</evidence>
<gene>
    <name evidence="2" type="ORF">MM415A00224_0038</name>
</gene>
<feature type="region of interest" description="Disordered" evidence="1">
    <location>
        <begin position="105"/>
        <end position="144"/>
    </location>
</feature>
<dbReference type="Pfam" id="PF07030">
    <property type="entry name" value="Phage_Mu_Gp36"/>
    <property type="match status" value="1"/>
</dbReference>
<dbReference type="InterPro" id="IPR009752">
    <property type="entry name" value="Phage_Mu_GpJ"/>
</dbReference>
<accession>A0A6M3KQ04</accession>
<protein>
    <recommendedName>
        <fullName evidence="3">DUF1320 domain-containing protein</fullName>
    </recommendedName>
</protein>
<dbReference type="EMBL" id="MT142524">
    <property type="protein sequence ID" value="QJA84139.1"/>
    <property type="molecule type" value="Genomic_DNA"/>
</dbReference>
<proteinExistence type="predicted"/>
<evidence type="ECO:0000313" key="2">
    <source>
        <dbReference type="EMBL" id="QJA84139.1"/>
    </source>
</evidence>
<evidence type="ECO:0000256" key="1">
    <source>
        <dbReference type="SAM" id="MobiDB-lite"/>
    </source>
</evidence>
<sequence length="144" mass="16164">MAYCTQADLEDRVSENELIQMTDDDDTGSVDATRVTNAIADADAEIDSYCAGRYSVPFATVPRIVRKFAVDMAVYHLASRRRGVTEDQQERYRRAIRFFEDVSKGNVDLGVQPPPDPPADDYYSGESQVSVRTKDFDSTTMGKY</sequence>
<dbReference type="AlphaFoldDB" id="A0A6M3KQ04"/>
<organism evidence="2">
    <name type="scientific">viral metagenome</name>
    <dbReference type="NCBI Taxonomy" id="1070528"/>
    <lineage>
        <taxon>unclassified sequences</taxon>
        <taxon>metagenomes</taxon>
        <taxon>organismal metagenomes</taxon>
    </lineage>
</organism>
<reference evidence="2" key="1">
    <citation type="submission" date="2020-03" db="EMBL/GenBank/DDBJ databases">
        <title>The deep terrestrial virosphere.</title>
        <authorList>
            <person name="Holmfeldt K."/>
            <person name="Nilsson E."/>
            <person name="Simone D."/>
            <person name="Lopez-Fernandez M."/>
            <person name="Wu X."/>
            <person name="de Brujin I."/>
            <person name="Lundin D."/>
            <person name="Andersson A."/>
            <person name="Bertilsson S."/>
            <person name="Dopson M."/>
        </authorList>
    </citation>
    <scope>NUCLEOTIDE SEQUENCE</scope>
    <source>
        <strain evidence="2">MM415A00224</strain>
    </source>
</reference>
<name>A0A6M3KQ04_9ZZZZ</name>